<keyword evidence="6" id="KW-0119">Carbohydrate metabolism</keyword>
<evidence type="ECO:0000256" key="6">
    <source>
        <dbReference type="ARBA" id="ARBA00023277"/>
    </source>
</evidence>
<protein>
    <recommendedName>
        <fullName evidence="7">D,D-heptose 1,7-bisphosphate phosphatase</fullName>
    </recommendedName>
</protein>
<name>F9Y9S7_KETVW</name>
<feature type="domain" description="Nucleotidyl transferase" evidence="8">
    <location>
        <begin position="1"/>
        <end position="212"/>
    </location>
</feature>
<dbReference type="GO" id="GO:0016791">
    <property type="term" value="F:phosphatase activity"/>
    <property type="evidence" value="ECO:0007669"/>
    <property type="project" value="InterPro"/>
</dbReference>
<dbReference type="eggNOG" id="COG0241">
    <property type="taxonomic scope" value="Bacteria"/>
</dbReference>
<dbReference type="InterPro" id="IPR006543">
    <property type="entry name" value="Histidinol-phos"/>
</dbReference>
<accession>F9Y9S7</accession>
<dbReference type="InterPro" id="IPR004446">
    <property type="entry name" value="Heptose_bisP_phosphatase"/>
</dbReference>
<dbReference type="InterPro" id="IPR029044">
    <property type="entry name" value="Nucleotide-diphossugar_trans"/>
</dbReference>
<dbReference type="InterPro" id="IPR006549">
    <property type="entry name" value="HAD-SF_hydro_IIIA"/>
</dbReference>
<dbReference type="EMBL" id="CP002018">
    <property type="protein sequence ID" value="AEM40179.1"/>
    <property type="molecule type" value="Genomic_DNA"/>
</dbReference>
<dbReference type="NCBIfam" id="TIGR01662">
    <property type="entry name" value="HAD-SF-IIIA"/>
    <property type="match status" value="1"/>
</dbReference>
<evidence type="ECO:0000256" key="7">
    <source>
        <dbReference type="ARBA" id="ARBA00031828"/>
    </source>
</evidence>
<reference evidence="9 10" key="1">
    <citation type="journal article" date="2011" name="J. Bacteriol.">
        <title>Complete genome sequence of the industrial strain Ketogulonicigenium vulgare WSH-001.</title>
        <authorList>
            <person name="Liu L."/>
            <person name="Li Y."/>
            <person name="Zhang J."/>
            <person name="Zhou Z."/>
            <person name="Liu J."/>
            <person name="Li X."/>
            <person name="Zhou J."/>
            <person name="Du G."/>
            <person name="Wang L."/>
            <person name="Chen J."/>
        </authorList>
    </citation>
    <scope>NUCLEOTIDE SEQUENCE [LARGE SCALE GENOMIC DNA]</scope>
    <source>
        <strain evidence="9 10">WSH-001</strain>
    </source>
</reference>
<dbReference type="InterPro" id="IPR036412">
    <property type="entry name" value="HAD-like_sf"/>
</dbReference>
<dbReference type="NCBIfam" id="TIGR01656">
    <property type="entry name" value="Histidinol-ppas"/>
    <property type="match status" value="1"/>
</dbReference>
<evidence type="ECO:0000256" key="3">
    <source>
        <dbReference type="ARBA" id="ARBA00022490"/>
    </source>
</evidence>
<dbReference type="Gene3D" id="3.90.550.10">
    <property type="entry name" value="Spore Coat Polysaccharide Biosynthesis Protein SpsA, Chain A"/>
    <property type="match status" value="1"/>
</dbReference>
<dbReference type="CDD" id="cd07503">
    <property type="entry name" value="HAD_HisB-N"/>
    <property type="match status" value="1"/>
</dbReference>
<dbReference type="GO" id="GO:0005975">
    <property type="term" value="P:carbohydrate metabolic process"/>
    <property type="evidence" value="ECO:0007669"/>
    <property type="project" value="InterPro"/>
</dbReference>
<dbReference type="KEGG" id="kvl:KVU_0340"/>
<dbReference type="Pfam" id="PF00483">
    <property type="entry name" value="NTP_transferase"/>
    <property type="match status" value="1"/>
</dbReference>
<dbReference type="PANTHER" id="PTHR42891">
    <property type="entry name" value="D-GLYCERO-BETA-D-MANNO-HEPTOSE-1,7-BISPHOSPHATE 7-PHOSPHATASE"/>
    <property type="match status" value="1"/>
</dbReference>
<comment type="similarity">
    <text evidence="2">Belongs to the GmhB family.</text>
</comment>
<keyword evidence="4" id="KW-0479">Metal-binding</keyword>
<keyword evidence="5 9" id="KW-0378">Hydrolase</keyword>
<keyword evidence="3" id="KW-0963">Cytoplasm</keyword>
<evidence type="ECO:0000259" key="8">
    <source>
        <dbReference type="Pfam" id="PF00483"/>
    </source>
</evidence>
<keyword evidence="10" id="KW-1185">Reference proteome</keyword>
<dbReference type="HOGENOM" id="CLU_028110_0_0_5"/>
<evidence type="ECO:0000256" key="4">
    <source>
        <dbReference type="ARBA" id="ARBA00022723"/>
    </source>
</evidence>
<dbReference type="GO" id="GO:0005737">
    <property type="term" value="C:cytoplasm"/>
    <property type="evidence" value="ECO:0007669"/>
    <property type="project" value="UniProtKB-SubCell"/>
</dbReference>
<evidence type="ECO:0000313" key="9">
    <source>
        <dbReference type="EMBL" id="AEM40179.1"/>
    </source>
</evidence>
<organism evidence="9 10">
    <name type="scientific">Ketogulonicigenium vulgare (strain WSH-001)</name>
    <dbReference type="NCBI Taxonomy" id="759362"/>
    <lineage>
        <taxon>Bacteria</taxon>
        <taxon>Pseudomonadati</taxon>
        <taxon>Pseudomonadota</taxon>
        <taxon>Alphaproteobacteria</taxon>
        <taxon>Rhodobacterales</taxon>
        <taxon>Roseobacteraceae</taxon>
        <taxon>Ketogulonicigenium</taxon>
    </lineage>
</organism>
<proteinExistence type="inferred from homology"/>
<evidence type="ECO:0000256" key="1">
    <source>
        <dbReference type="ARBA" id="ARBA00004496"/>
    </source>
</evidence>
<comment type="subcellular location">
    <subcellularLocation>
        <location evidence="1">Cytoplasm</location>
    </subcellularLocation>
</comment>
<evidence type="ECO:0000256" key="5">
    <source>
        <dbReference type="ARBA" id="ARBA00022801"/>
    </source>
</evidence>
<dbReference type="SUPFAM" id="SSF56784">
    <property type="entry name" value="HAD-like"/>
    <property type="match status" value="1"/>
</dbReference>
<dbReference type="Pfam" id="PF13242">
    <property type="entry name" value="Hydrolase_like"/>
    <property type="match status" value="1"/>
</dbReference>
<dbReference type="InterPro" id="IPR005835">
    <property type="entry name" value="NTP_transferase_dom"/>
</dbReference>
<dbReference type="GO" id="GO:0046872">
    <property type="term" value="F:metal ion binding"/>
    <property type="evidence" value="ECO:0007669"/>
    <property type="project" value="UniProtKB-KW"/>
</dbReference>
<dbReference type="Proteomes" id="UP000000692">
    <property type="component" value="Chromosome"/>
</dbReference>
<dbReference type="SUPFAM" id="SSF53448">
    <property type="entry name" value="Nucleotide-diphospho-sugar transferases"/>
    <property type="match status" value="1"/>
</dbReference>
<dbReference type="AlphaFoldDB" id="F9Y9S7"/>
<evidence type="ECO:0000256" key="2">
    <source>
        <dbReference type="ARBA" id="ARBA00005628"/>
    </source>
</evidence>
<dbReference type="eggNOG" id="COG1208">
    <property type="taxonomic scope" value="Bacteria"/>
</dbReference>
<dbReference type="InterPro" id="IPR023214">
    <property type="entry name" value="HAD_sf"/>
</dbReference>
<dbReference type="Gene3D" id="3.40.50.1000">
    <property type="entry name" value="HAD superfamily/HAD-like"/>
    <property type="match status" value="1"/>
</dbReference>
<dbReference type="OrthoDB" id="9814110at2"/>
<sequence length="383" mass="41644">MLPVAGRPFVEYLILEAARYGFKRVTLLAGRFGEQVQEAYDGRVINGARVDVIIEPEPRGTGGALAYAHALGALDPAFLLMNGDSWIDMDLTVFVQNWNAYQREESGVFAQILLQSVPDSGRYGAVETAQGRVTGFREKTPERAGQAGQINAGVYILSRAVIAEIPTEQACSLEAEVFPRLVAAGQVAGVAAPDGAYFIDIGLPVTYAQVQDEFVAQRTRPALFLDRDGTLNVDRGYTHDPATLQWQPGARAAIKLANDRGYYVFVVTNQAGVARGFYDEDAVRQFHDAMQADLAQIGAHIDALEWCPHHVDATVEAYRKDCPRRKPAPGMINDLLAFWPVDMARSLMIGDAETDMAAAKAAGITGVHYKGGSLHALVLDHLK</sequence>
<gene>
    <name evidence="9" type="ordered locus">KVU_0340</name>
</gene>
<evidence type="ECO:0000313" key="10">
    <source>
        <dbReference type="Proteomes" id="UP000000692"/>
    </source>
</evidence>
<dbReference type="PANTHER" id="PTHR42891:SF1">
    <property type="entry name" value="D-GLYCERO-BETA-D-MANNO-HEPTOSE-1,7-BISPHOSPHATE 7-PHOSPHATASE"/>
    <property type="match status" value="1"/>
</dbReference>